<accession>A0AAP0ET08</accession>
<dbReference type="Pfam" id="PF16113">
    <property type="entry name" value="ECH_2"/>
    <property type="match status" value="1"/>
</dbReference>
<comment type="catalytic activity">
    <reaction evidence="2">
        <text>3-hydroxy-2-methylpropanoyl-CoA + H2O = 3-hydroxy-2-methylpropanoate + CoA + H(+)</text>
        <dbReference type="Rhea" id="RHEA:20888"/>
        <dbReference type="ChEBI" id="CHEBI:11805"/>
        <dbReference type="ChEBI" id="CHEBI:15377"/>
        <dbReference type="ChEBI" id="CHEBI:15378"/>
        <dbReference type="ChEBI" id="CHEBI:57287"/>
        <dbReference type="ChEBI" id="CHEBI:57340"/>
        <dbReference type="EC" id="3.1.2.4"/>
    </reaction>
</comment>
<dbReference type="AlphaFoldDB" id="A0AAP0ET08"/>
<evidence type="ECO:0000256" key="1">
    <source>
        <dbReference type="ARBA" id="ARBA00022801"/>
    </source>
</evidence>
<evidence type="ECO:0000313" key="4">
    <source>
        <dbReference type="EMBL" id="KAK9098869.1"/>
    </source>
</evidence>
<comment type="pathway">
    <text evidence="2">Amino-acid degradation; L-valine degradation.</text>
</comment>
<name>A0AAP0ET08_9MAGN</name>
<keyword evidence="1 2" id="KW-0378">Hydrolase</keyword>
<sequence>MVESSSPRAFSAGGDVKKITSKRQKTDVIEVFTAEYSLICKISKYKKPYICLMDGITMGFGIGISGHGQYRVITERTVLAMPEWNWFIPRCWVCLHCSEVSGRRSYWNLMRLKSHV</sequence>
<evidence type="ECO:0000256" key="2">
    <source>
        <dbReference type="RuleBase" id="RU369070"/>
    </source>
</evidence>
<dbReference type="InterPro" id="IPR029045">
    <property type="entry name" value="ClpP/crotonase-like_dom_sf"/>
</dbReference>
<dbReference type="EMBL" id="JBBNAF010000011">
    <property type="protein sequence ID" value="KAK9098869.1"/>
    <property type="molecule type" value="Genomic_DNA"/>
</dbReference>
<dbReference type="GO" id="GO:0006574">
    <property type="term" value="P:L-valine catabolic process"/>
    <property type="evidence" value="ECO:0007669"/>
    <property type="project" value="UniProtKB-UniRule"/>
</dbReference>
<dbReference type="GO" id="GO:0005829">
    <property type="term" value="C:cytosol"/>
    <property type="evidence" value="ECO:0007669"/>
    <property type="project" value="TreeGrafter"/>
</dbReference>
<gene>
    <name evidence="4" type="ORF">Syun_025914</name>
</gene>
<organism evidence="4 5">
    <name type="scientific">Stephania yunnanensis</name>
    <dbReference type="NCBI Taxonomy" id="152371"/>
    <lineage>
        <taxon>Eukaryota</taxon>
        <taxon>Viridiplantae</taxon>
        <taxon>Streptophyta</taxon>
        <taxon>Embryophyta</taxon>
        <taxon>Tracheophyta</taxon>
        <taxon>Spermatophyta</taxon>
        <taxon>Magnoliopsida</taxon>
        <taxon>Ranunculales</taxon>
        <taxon>Menispermaceae</taxon>
        <taxon>Menispermoideae</taxon>
        <taxon>Cissampelideae</taxon>
        <taxon>Stephania</taxon>
    </lineage>
</organism>
<dbReference type="SUPFAM" id="SSF52096">
    <property type="entry name" value="ClpP/crotonase"/>
    <property type="match status" value="1"/>
</dbReference>
<dbReference type="CDD" id="cd06558">
    <property type="entry name" value="crotonase-like"/>
    <property type="match status" value="1"/>
</dbReference>
<comment type="similarity">
    <text evidence="2">Belongs to the enoyl-CoA hydratase/isomerase family.</text>
</comment>
<dbReference type="GO" id="GO:0003860">
    <property type="term" value="F:3-hydroxyisobutyryl-CoA hydrolase activity"/>
    <property type="evidence" value="ECO:0007669"/>
    <property type="project" value="UniProtKB-UniRule"/>
</dbReference>
<dbReference type="InterPro" id="IPR045004">
    <property type="entry name" value="ECH_dom"/>
</dbReference>
<protein>
    <recommendedName>
        <fullName evidence="2">3-hydroxyisobutyryl-CoA hydrolase</fullName>
        <shortName evidence="2">HIB-CoA hydrolase</shortName>
        <shortName evidence="2">HIBYL-CoA-H</shortName>
        <ecNumber evidence="2">3.1.2.4</ecNumber>
    </recommendedName>
    <alternativeName>
        <fullName evidence="2">3-hydroxyisobutyryl-coenzyme A hydrolase</fullName>
    </alternativeName>
</protein>
<dbReference type="PANTHER" id="PTHR43176">
    <property type="entry name" value="3-HYDROXYISOBUTYRYL-COA HYDROLASE-RELATED"/>
    <property type="match status" value="1"/>
</dbReference>
<comment type="caution">
    <text evidence="4">The sequence shown here is derived from an EMBL/GenBank/DDBJ whole genome shotgun (WGS) entry which is preliminary data.</text>
</comment>
<dbReference type="PANTHER" id="PTHR43176:SF37">
    <property type="entry name" value="3-HYDROXYISOBUTYRYL-COA HYDROLASE"/>
    <property type="match status" value="1"/>
</dbReference>
<evidence type="ECO:0000313" key="5">
    <source>
        <dbReference type="Proteomes" id="UP001420932"/>
    </source>
</evidence>
<dbReference type="InterPro" id="IPR032259">
    <property type="entry name" value="HIBYL-CoA-H"/>
</dbReference>
<comment type="function">
    <text evidence="2">Hydrolyzes 3-hydroxyisobutyryl-CoA (HIBYL-CoA), a saline catabolite. Has high activity toward isobutyryl-CoA. Could be an isobutyryl-CoA dehydrogenase that functions in valine catabolism.</text>
</comment>
<keyword evidence="5" id="KW-1185">Reference proteome</keyword>
<reference evidence="4 5" key="1">
    <citation type="submission" date="2024-01" db="EMBL/GenBank/DDBJ databases">
        <title>Genome assemblies of Stephania.</title>
        <authorList>
            <person name="Yang L."/>
        </authorList>
    </citation>
    <scope>NUCLEOTIDE SEQUENCE [LARGE SCALE GENOMIC DNA]</scope>
    <source>
        <strain evidence="4">YNDBR</strain>
        <tissue evidence="4">Leaf</tissue>
    </source>
</reference>
<dbReference type="Gene3D" id="3.90.226.10">
    <property type="entry name" value="2-enoyl-CoA Hydratase, Chain A, domain 1"/>
    <property type="match status" value="1"/>
</dbReference>
<evidence type="ECO:0000259" key="3">
    <source>
        <dbReference type="Pfam" id="PF16113"/>
    </source>
</evidence>
<dbReference type="Proteomes" id="UP001420932">
    <property type="component" value="Unassembled WGS sequence"/>
</dbReference>
<proteinExistence type="inferred from homology"/>
<dbReference type="EC" id="3.1.2.4" evidence="2"/>
<feature type="domain" description="Enoyl-CoA hydratase/isomerase" evidence="3">
    <location>
        <begin position="1"/>
        <end position="84"/>
    </location>
</feature>